<comment type="pathway">
    <text evidence="1">Bacterial outer membrane biogenesis; lipopolysaccharide biosynthesis.</text>
</comment>
<dbReference type="Gene3D" id="3.40.50.10490">
    <property type="entry name" value="Glucose-6-phosphate isomerase like protein, domain 1"/>
    <property type="match status" value="1"/>
</dbReference>
<feature type="domain" description="SIS" evidence="13">
    <location>
        <begin position="35"/>
        <end position="178"/>
    </location>
</feature>
<feature type="domain" description="CBS" evidence="12">
    <location>
        <begin position="204"/>
        <end position="262"/>
    </location>
</feature>
<dbReference type="Pfam" id="PF00571">
    <property type="entry name" value="CBS"/>
    <property type="match status" value="2"/>
</dbReference>
<sequence length="323" mass="33735">MKDTDFCRLGRAVLETEAAAITALLPRVDHDFATACRLLLDCQGRVVVIGMGKSGHVAGKLAATLASTGTPAFFVHPGEASHGDLGMITPGDVVIALSNSGETEEINQLLPLIKRLGNALVAITGNPDSTLAATASVHLNVAVDREACPLGLAPTASTTASLAMGDALAIALLDARGFTSEDFARSHPGGRLGRRLLLRIADLMHADDTTPRVSPDTPLAGALLEMTRKGLGMTAVCNAESEVIGIFTDGDLRRALDEGVDVHETPIEAVMTPNPRLATQDQLAAEALALMERHSINALLVTDAHGRLTGALNMHDLLRAGVM</sequence>
<dbReference type="Pfam" id="PF01380">
    <property type="entry name" value="SIS"/>
    <property type="match status" value="1"/>
</dbReference>
<comment type="similarity">
    <text evidence="2 8">Belongs to the SIS family. GutQ/KpsF subfamily.</text>
</comment>
<dbReference type="PIRSF" id="PIRSF004692">
    <property type="entry name" value="KdsD_KpsF"/>
    <property type="match status" value="1"/>
</dbReference>
<dbReference type="PROSITE" id="PS51464">
    <property type="entry name" value="SIS"/>
    <property type="match status" value="1"/>
</dbReference>
<evidence type="ECO:0000259" key="12">
    <source>
        <dbReference type="PROSITE" id="PS51371"/>
    </source>
</evidence>
<feature type="site" description="Catalytically relevant" evidence="10">
    <location>
        <position position="146"/>
    </location>
</feature>
<evidence type="ECO:0000256" key="2">
    <source>
        <dbReference type="ARBA" id="ARBA00008165"/>
    </source>
</evidence>
<evidence type="ECO:0000256" key="11">
    <source>
        <dbReference type="PROSITE-ProRule" id="PRU00703"/>
    </source>
</evidence>
<evidence type="ECO:0000256" key="9">
    <source>
        <dbReference type="PIRSR" id="PIRSR004692-2"/>
    </source>
</evidence>
<feature type="site" description="Catalytically relevant" evidence="10">
    <location>
        <position position="105"/>
    </location>
</feature>
<evidence type="ECO:0000259" key="13">
    <source>
        <dbReference type="PROSITE" id="PS51464"/>
    </source>
</evidence>
<feature type="binding site" evidence="9">
    <location>
        <position position="76"/>
    </location>
    <ligand>
        <name>Zn(2+)</name>
        <dbReference type="ChEBI" id="CHEBI:29105"/>
    </ligand>
</feature>
<dbReference type="SUPFAM" id="SSF53697">
    <property type="entry name" value="SIS domain"/>
    <property type="match status" value="1"/>
</dbReference>
<dbReference type="PROSITE" id="PS51371">
    <property type="entry name" value="CBS"/>
    <property type="match status" value="2"/>
</dbReference>
<dbReference type="GO" id="GO:0046872">
    <property type="term" value="F:metal ion binding"/>
    <property type="evidence" value="ECO:0007669"/>
    <property type="project" value="UniProtKB-KW"/>
</dbReference>
<protein>
    <recommendedName>
        <fullName evidence="8">Arabinose 5-phosphate isomerase</fullName>
        <shortName evidence="8">API</shortName>
        <ecNumber evidence="8">5.3.1.13</ecNumber>
    </recommendedName>
</protein>
<evidence type="ECO:0000256" key="3">
    <source>
        <dbReference type="ARBA" id="ARBA00011881"/>
    </source>
</evidence>
<dbReference type="AlphaFoldDB" id="A0A540VN84"/>
<comment type="subunit">
    <text evidence="3">Homotetramer.</text>
</comment>
<comment type="caution">
    <text evidence="14">The sequence shown here is derived from an EMBL/GenBank/DDBJ whole genome shotgun (WGS) entry which is preliminary data.</text>
</comment>
<feature type="site" description="Catalytically relevant" evidence="10">
    <location>
        <position position="53"/>
    </location>
</feature>
<accession>A0A540VN84</accession>
<evidence type="ECO:0000256" key="7">
    <source>
        <dbReference type="ARBA" id="ARBA00060658"/>
    </source>
</evidence>
<dbReference type="SMART" id="SM00116">
    <property type="entry name" value="CBS"/>
    <property type="match status" value="2"/>
</dbReference>
<keyword evidence="5 11" id="KW-0129">CBS domain</keyword>
<comment type="pathway">
    <text evidence="7">Carbohydrate biosynthesis; 3-deoxy-D-manno-octulosonate biosynthesis; 3-deoxy-D-manno-octulosonate from D-ribulose 5-phosphate: step 1/3.</text>
</comment>
<feature type="site" description="Catalytically relevant" evidence="10">
    <location>
        <position position="187"/>
    </location>
</feature>
<keyword evidence="9" id="KW-0479">Metal-binding</keyword>
<evidence type="ECO:0000256" key="10">
    <source>
        <dbReference type="PIRSR" id="PIRSR004692-3"/>
    </source>
</evidence>
<evidence type="ECO:0000256" key="6">
    <source>
        <dbReference type="ARBA" id="ARBA00023235"/>
    </source>
</evidence>
<evidence type="ECO:0000256" key="8">
    <source>
        <dbReference type="PIRNR" id="PIRNR004692"/>
    </source>
</evidence>
<dbReference type="InterPro" id="IPR000644">
    <property type="entry name" value="CBS_dom"/>
</dbReference>
<evidence type="ECO:0000256" key="4">
    <source>
        <dbReference type="ARBA" id="ARBA00022737"/>
    </source>
</evidence>
<evidence type="ECO:0000313" key="15">
    <source>
        <dbReference type="Proteomes" id="UP000315400"/>
    </source>
</evidence>
<dbReference type="InterPro" id="IPR004800">
    <property type="entry name" value="KdsD/KpsF-type"/>
</dbReference>
<dbReference type="GO" id="GO:0005975">
    <property type="term" value="P:carbohydrate metabolic process"/>
    <property type="evidence" value="ECO:0007669"/>
    <property type="project" value="InterPro"/>
</dbReference>
<proteinExistence type="inferred from homology"/>
<dbReference type="CDD" id="cd04604">
    <property type="entry name" value="CBS_pair_SIS_assoc"/>
    <property type="match status" value="1"/>
</dbReference>
<dbReference type="GO" id="GO:0097367">
    <property type="term" value="F:carbohydrate derivative binding"/>
    <property type="evidence" value="ECO:0007669"/>
    <property type="project" value="InterPro"/>
</dbReference>
<dbReference type="Gene3D" id="3.10.580.10">
    <property type="entry name" value="CBS-domain"/>
    <property type="match status" value="1"/>
</dbReference>
<dbReference type="EC" id="5.3.1.13" evidence="8"/>
<dbReference type="NCBIfam" id="TIGR00393">
    <property type="entry name" value="kpsF"/>
    <property type="match status" value="1"/>
</dbReference>
<dbReference type="PANTHER" id="PTHR42745:SF1">
    <property type="entry name" value="ARABINOSE 5-PHOSPHATE ISOMERASE KDSD"/>
    <property type="match status" value="1"/>
</dbReference>
<dbReference type="PANTHER" id="PTHR42745">
    <property type="match status" value="1"/>
</dbReference>
<dbReference type="InterPro" id="IPR001347">
    <property type="entry name" value="SIS_dom"/>
</dbReference>
<dbReference type="InterPro" id="IPR046342">
    <property type="entry name" value="CBS_dom_sf"/>
</dbReference>
<keyword evidence="9" id="KW-0862">Zinc</keyword>
<dbReference type="EMBL" id="VIFK01000250">
    <property type="protein sequence ID" value="TQE98225.1"/>
    <property type="molecule type" value="Genomic_DNA"/>
</dbReference>
<reference evidence="14 15" key="1">
    <citation type="submission" date="2019-06" db="EMBL/GenBank/DDBJ databases">
        <title>Metagenome assembled Genome of Spiribacter salinus SL48-SHIP from the microbial mat of Salt Lake 48 (Novosibirsk region, Russia).</title>
        <authorList>
            <person name="Shipova A."/>
            <person name="Rozanov A.S."/>
            <person name="Bryanskaya A.V."/>
            <person name="Peltek S.E."/>
        </authorList>
    </citation>
    <scope>NUCLEOTIDE SEQUENCE [LARGE SCALE GENOMIC DNA]</scope>
    <source>
        <strain evidence="14">SL48-SHIP-2</strain>
    </source>
</reference>
<dbReference type="FunFam" id="3.10.580.10:FF:000007">
    <property type="entry name" value="Arabinose 5-phosphate isomerase"/>
    <property type="match status" value="1"/>
</dbReference>
<dbReference type="CDD" id="cd05014">
    <property type="entry name" value="SIS_Kpsf"/>
    <property type="match status" value="1"/>
</dbReference>
<evidence type="ECO:0000256" key="5">
    <source>
        <dbReference type="ARBA" id="ARBA00023122"/>
    </source>
</evidence>
<dbReference type="FunFam" id="3.40.50.10490:FF:000011">
    <property type="entry name" value="Arabinose 5-phosphate isomerase"/>
    <property type="match status" value="1"/>
</dbReference>
<dbReference type="InterPro" id="IPR050986">
    <property type="entry name" value="GutQ/KpsF_isomerases"/>
</dbReference>
<gene>
    <name evidence="14" type="ORF">FKY71_14970</name>
</gene>
<feature type="domain" description="CBS" evidence="12">
    <location>
        <begin position="271"/>
        <end position="323"/>
    </location>
</feature>
<keyword evidence="4" id="KW-0677">Repeat</keyword>
<dbReference type="InterPro" id="IPR035474">
    <property type="entry name" value="SIS_Kpsf"/>
</dbReference>
<dbReference type="InterPro" id="IPR046348">
    <property type="entry name" value="SIS_dom_sf"/>
</dbReference>
<dbReference type="STRING" id="1260251.SPISAL_06975"/>
<comment type="catalytic activity">
    <reaction evidence="8">
        <text>D-arabinose 5-phosphate = D-ribulose 5-phosphate</text>
        <dbReference type="Rhea" id="RHEA:23104"/>
        <dbReference type="ChEBI" id="CHEBI:57693"/>
        <dbReference type="ChEBI" id="CHEBI:58121"/>
        <dbReference type="EC" id="5.3.1.13"/>
    </reaction>
</comment>
<organism evidence="14 15">
    <name type="scientific">Spiribacter salinus</name>
    <dbReference type="NCBI Taxonomy" id="1335746"/>
    <lineage>
        <taxon>Bacteria</taxon>
        <taxon>Pseudomonadati</taxon>
        <taxon>Pseudomonadota</taxon>
        <taxon>Gammaproteobacteria</taxon>
        <taxon>Chromatiales</taxon>
        <taxon>Ectothiorhodospiraceae</taxon>
        <taxon>Spiribacter</taxon>
    </lineage>
</organism>
<name>A0A540VN84_9GAMM</name>
<evidence type="ECO:0000256" key="1">
    <source>
        <dbReference type="ARBA" id="ARBA00004756"/>
    </source>
</evidence>
<dbReference type="GO" id="GO:0019146">
    <property type="term" value="F:arabinose-5-phosphate isomerase activity"/>
    <property type="evidence" value="ECO:0007669"/>
    <property type="project" value="UniProtKB-EC"/>
</dbReference>
<evidence type="ECO:0000313" key="14">
    <source>
        <dbReference type="EMBL" id="TQE98225.1"/>
    </source>
</evidence>
<dbReference type="GO" id="GO:1901135">
    <property type="term" value="P:carbohydrate derivative metabolic process"/>
    <property type="evidence" value="ECO:0007669"/>
    <property type="project" value="InterPro"/>
</dbReference>
<keyword evidence="6 8" id="KW-0413">Isomerase</keyword>
<dbReference type="Proteomes" id="UP000315400">
    <property type="component" value="Unassembled WGS sequence"/>
</dbReference>